<dbReference type="InterPro" id="IPR005901">
    <property type="entry name" value="GLPGLI"/>
</dbReference>
<accession>A0ABY2R7L4</accession>
<gene>
    <name evidence="2" type="ORF">EK417_10315</name>
</gene>
<keyword evidence="1" id="KW-0812">Transmembrane</keyword>
<keyword evidence="1" id="KW-0472">Membrane</keyword>
<keyword evidence="3" id="KW-1185">Reference proteome</keyword>
<dbReference type="NCBIfam" id="TIGR01200">
    <property type="entry name" value="GLPGLI"/>
    <property type="match status" value="1"/>
</dbReference>
<dbReference type="Pfam" id="PF09697">
    <property type="entry name" value="Porph_ging"/>
    <property type="match status" value="1"/>
</dbReference>
<proteinExistence type="predicted"/>
<comment type="caution">
    <text evidence="2">The sequence shown here is derived from an EMBL/GenBank/DDBJ whole genome shotgun (WGS) entry which is preliminary data.</text>
</comment>
<reference evidence="2 3" key="1">
    <citation type="submission" date="2019-01" db="EMBL/GenBank/DDBJ databases">
        <authorList>
            <person name="B I."/>
            <person name="Ch S."/>
            <person name="Ch V.R."/>
        </authorList>
    </citation>
    <scope>NUCLEOTIDE SEQUENCE [LARGE SCALE GENOMIC DNA]</scope>
    <source>
        <strain evidence="2 3">JC507</strain>
    </source>
</reference>
<evidence type="ECO:0000313" key="2">
    <source>
        <dbReference type="EMBL" id="THV59959.1"/>
    </source>
</evidence>
<sequence>MNTIHKITLKIIIIILVNFSSVIFSQITANRFFYELTYKPSKDSSKIKKELMVLDITPEKSIYRDYSIISQDSIIKVIKEKAIRSGQTIDPQKMNFKMPDFTYKIEKKIPIKNIEFTDRILQDNFIYKEDIKLNWEIKPEKKKIGEYKTQKAICNYGGRKWEAWFSTDFPFQDGPYKFFGLPGLIIKINDYNNDYTWVLVGNKKVDNYNEKTRIEESTKNIIPISKEKYIKIYKDYKKDPFGSVRQTLKPEQLQHRMPNGKTFAENFKEEEEKVKRILNEINNPIELE</sequence>
<dbReference type="Proteomes" id="UP000306038">
    <property type="component" value="Unassembled WGS sequence"/>
</dbReference>
<evidence type="ECO:0000256" key="1">
    <source>
        <dbReference type="SAM" id="Phobius"/>
    </source>
</evidence>
<dbReference type="EMBL" id="SDLV01000019">
    <property type="protein sequence ID" value="THV59959.1"/>
    <property type="molecule type" value="Genomic_DNA"/>
</dbReference>
<feature type="transmembrane region" description="Helical" evidence="1">
    <location>
        <begin position="7"/>
        <end position="27"/>
    </location>
</feature>
<protein>
    <submittedName>
        <fullName evidence="2">GLPGLI family protein</fullName>
    </submittedName>
</protein>
<name>A0ABY2R7L4_9FLAO</name>
<evidence type="ECO:0000313" key="3">
    <source>
        <dbReference type="Proteomes" id="UP000306038"/>
    </source>
</evidence>
<organism evidence="2 3">
    <name type="scientific">Chryseobacterium candidae</name>
    <dbReference type="NCBI Taxonomy" id="1978493"/>
    <lineage>
        <taxon>Bacteria</taxon>
        <taxon>Pseudomonadati</taxon>
        <taxon>Bacteroidota</taxon>
        <taxon>Flavobacteriia</taxon>
        <taxon>Flavobacteriales</taxon>
        <taxon>Weeksellaceae</taxon>
        <taxon>Chryseobacterium group</taxon>
        <taxon>Chryseobacterium</taxon>
    </lineage>
</organism>
<keyword evidence="1" id="KW-1133">Transmembrane helix</keyword>